<dbReference type="PRINTS" id="PR00507">
    <property type="entry name" value="N12N6MTFRASE"/>
</dbReference>
<dbReference type="GO" id="GO:0003677">
    <property type="term" value="F:DNA binding"/>
    <property type="evidence" value="ECO:0007669"/>
    <property type="project" value="InterPro"/>
</dbReference>
<evidence type="ECO:0000256" key="4">
    <source>
        <dbReference type="ARBA" id="ARBA00022691"/>
    </source>
</evidence>
<dbReference type="InterPro" id="IPR003356">
    <property type="entry name" value="DNA_methylase_A-5"/>
</dbReference>
<organism evidence="8 9">
    <name type="scientific">Sorangium cellulosum</name>
    <name type="common">Polyangium cellulosum</name>
    <dbReference type="NCBI Taxonomy" id="56"/>
    <lineage>
        <taxon>Bacteria</taxon>
        <taxon>Pseudomonadati</taxon>
        <taxon>Myxococcota</taxon>
        <taxon>Polyangia</taxon>
        <taxon>Polyangiales</taxon>
        <taxon>Polyangiaceae</taxon>
        <taxon>Sorangium</taxon>
    </lineage>
</organism>
<feature type="domain" description="DNA methylase adenine-specific" evidence="6">
    <location>
        <begin position="12"/>
        <end position="208"/>
    </location>
</feature>
<dbReference type="Pfam" id="PF22837">
    <property type="entry name" value="M_Eco57I_C"/>
    <property type="match status" value="1"/>
</dbReference>
<dbReference type="InterPro" id="IPR029063">
    <property type="entry name" value="SAM-dependent_MTases_sf"/>
</dbReference>
<dbReference type="Gene3D" id="3.40.50.150">
    <property type="entry name" value="Vaccinia Virus protein VP39"/>
    <property type="match status" value="1"/>
</dbReference>
<dbReference type="AlphaFoldDB" id="A0A150S044"/>
<name>A0A150S044_SORCE</name>
<dbReference type="Pfam" id="PF02384">
    <property type="entry name" value="N6_Mtase"/>
    <property type="match status" value="1"/>
</dbReference>
<keyword evidence="3" id="KW-0808">Transferase</keyword>
<keyword evidence="2" id="KW-0489">Methyltransferase</keyword>
<dbReference type="SUPFAM" id="SSF53335">
    <property type="entry name" value="S-adenosyl-L-methionine-dependent methyltransferases"/>
    <property type="match status" value="1"/>
</dbReference>
<dbReference type="EMBL" id="JEMB01001606">
    <property type="protein sequence ID" value="KYF85862.1"/>
    <property type="molecule type" value="Genomic_DNA"/>
</dbReference>
<reference evidence="8 9" key="1">
    <citation type="submission" date="2014-02" db="EMBL/GenBank/DDBJ databases">
        <title>The small core and large imbalanced accessory genome model reveals a collaborative survival strategy of Sorangium cellulosum strains in nature.</title>
        <authorList>
            <person name="Han K."/>
            <person name="Peng R."/>
            <person name="Blom J."/>
            <person name="Li Y.-Z."/>
        </authorList>
    </citation>
    <scope>NUCLEOTIDE SEQUENCE [LARGE SCALE GENOMIC DNA]</scope>
    <source>
        <strain evidence="8 9">So0011-07</strain>
    </source>
</reference>
<dbReference type="InterPro" id="IPR050953">
    <property type="entry name" value="N4_N6_ade-DNA_methylase"/>
</dbReference>
<comment type="similarity">
    <text evidence="1">Belongs to the N(4)/N(6)-methyltransferase family.</text>
</comment>
<evidence type="ECO:0000256" key="2">
    <source>
        <dbReference type="ARBA" id="ARBA00022603"/>
    </source>
</evidence>
<comment type="caution">
    <text evidence="8">The sequence shown here is derived from an EMBL/GenBank/DDBJ whole genome shotgun (WGS) entry which is preliminary data.</text>
</comment>
<dbReference type="PANTHER" id="PTHR33841:SF5">
    <property type="entry name" value="DNA METHYLASE (MODIFICATION METHYLASE) (METHYLTRANSFERASE)-RELATED"/>
    <property type="match status" value="1"/>
</dbReference>
<sequence length="555" mass="61148">MGSQLSLVFDNSQARKARGAFFTPSELAKFLANWAVRTPKDRILEPSCGEASLLLAAGRQLMARGGRTTLVGLDVHEPSIEAARQFLRGEKLRADLRVADFFDEAPERRFDVVIGNPPYIRYQSFSGKDRIKAQRAALAQGVRLSGLANAWAAFVVHAASFLRKGGRLALVLPASLLSVNYAAPVRRFLLDRFNSVKLVMFEERVFPDVLEEVVLLLAEGEGPTSQFDLFQVRDLEGLDTIQKPSGASPRPWTPTDADDKWTEALLPSGAANIYAAVTSGSDFNTLKDWGSIDLGMVTGSNDFFTLTAAQVVELGLRESETVRISPPGSRHLRGLVFSDRTFDEMAKDGSRVYLFYPDKDKPSKAAQRYIELGESQRIHKAYKCAVRTPWWRVPTVRVADLFLTYMNHDVPRLVHNGAKAAHLNSIHGVTLNRNNREIGADLLPIAMLNSLTMLGAELVGRSYGGGILKVEPKEADLLPMPSPEVLEIVGPALRSLRPQLSKMLRNSQLADVVQAVDETLLVGCLKLSREDVATLSEARNMMAARRSSRAGKTPR</sequence>
<dbReference type="InterPro" id="IPR002052">
    <property type="entry name" value="DNA_methylase_N6_adenine_CS"/>
</dbReference>
<dbReference type="Proteomes" id="UP000075635">
    <property type="component" value="Unassembled WGS sequence"/>
</dbReference>
<dbReference type="PANTHER" id="PTHR33841">
    <property type="entry name" value="DNA METHYLTRANSFERASE YEEA-RELATED"/>
    <property type="match status" value="1"/>
</dbReference>
<evidence type="ECO:0000259" key="7">
    <source>
        <dbReference type="Pfam" id="PF22837"/>
    </source>
</evidence>
<evidence type="ECO:0000313" key="8">
    <source>
        <dbReference type="EMBL" id="KYF85862.1"/>
    </source>
</evidence>
<evidence type="ECO:0000313" key="9">
    <source>
        <dbReference type="Proteomes" id="UP000075635"/>
    </source>
</evidence>
<dbReference type="GO" id="GO:0009007">
    <property type="term" value="F:site-specific DNA-methyltransferase (adenine-specific) activity"/>
    <property type="evidence" value="ECO:0007669"/>
    <property type="project" value="UniProtKB-EC"/>
</dbReference>
<keyword evidence="4" id="KW-0949">S-adenosyl-L-methionine</keyword>
<dbReference type="PROSITE" id="PS00092">
    <property type="entry name" value="N6_MTASE"/>
    <property type="match status" value="1"/>
</dbReference>
<evidence type="ECO:0000259" key="6">
    <source>
        <dbReference type="Pfam" id="PF02384"/>
    </source>
</evidence>
<dbReference type="GO" id="GO:0008170">
    <property type="term" value="F:N-methyltransferase activity"/>
    <property type="evidence" value="ECO:0007669"/>
    <property type="project" value="InterPro"/>
</dbReference>
<dbReference type="InterPro" id="IPR054520">
    <property type="entry name" value="M_Eco57I_C"/>
</dbReference>
<dbReference type="CDD" id="cd02440">
    <property type="entry name" value="AdoMet_MTases"/>
    <property type="match status" value="1"/>
</dbReference>
<evidence type="ECO:0000256" key="5">
    <source>
        <dbReference type="ARBA" id="ARBA00022747"/>
    </source>
</evidence>
<evidence type="ECO:0000256" key="3">
    <source>
        <dbReference type="ARBA" id="ARBA00022679"/>
    </source>
</evidence>
<accession>A0A150S044</accession>
<gene>
    <name evidence="8" type="ORF">BE17_40430</name>
</gene>
<dbReference type="GO" id="GO:0032259">
    <property type="term" value="P:methylation"/>
    <property type="evidence" value="ECO:0007669"/>
    <property type="project" value="UniProtKB-KW"/>
</dbReference>
<feature type="domain" description="Type II methyltransferase M.Eco57I C-terminal" evidence="7">
    <location>
        <begin position="259"/>
        <end position="521"/>
    </location>
</feature>
<protein>
    <submittedName>
        <fullName evidence="8">Uncharacterized protein</fullName>
    </submittedName>
</protein>
<keyword evidence="5" id="KW-0680">Restriction system</keyword>
<evidence type="ECO:0000256" key="1">
    <source>
        <dbReference type="ARBA" id="ARBA00006594"/>
    </source>
</evidence>
<proteinExistence type="inferred from homology"/>
<dbReference type="GO" id="GO:0009307">
    <property type="term" value="P:DNA restriction-modification system"/>
    <property type="evidence" value="ECO:0007669"/>
    <property type="project" value="UniProtKB-KW"/>
</dbReference>